<dbReference type="KEGG" id="stax:MC45_04610"/>
<keyword evidence="1" id="KW-0808">Transferase</keyword>
<dbReference type="Pfam" id="PF10620">
    <property type="entry name" value="MdcG"/>
    <property type="match status" value="1"/>
</dbReference>
<dbReference type="eggNOG" id="ENOG503268I">
    <property type="taxonomic scope" value="Bacteria"/>
</dbReference>
<evidence type="ECO:0000256" key="1">
    <source>
        <dbReference type="ARBA" id="ARBA00022679"/>
    </source>
</evidence>
<keyword evidence="6" id="KW-1185">Reference proteome</keyword>
<evidence type="ECO:0000313" key="6">
    <source>
        <dbReference type="Proteomes" id="UP000033200"/>
    </source>
</evidence>
<keyword evidence="2" id="KW-0548">Nucleotidyltransferase</keyword>
<dbReference type="STRING" id="1549858.MC45_04610"/>
<evidence type="ECO:0000313" key="5">
    <source>
        <dbReference type="EMBL" id="AIT05803.1"/>
    </source>
</evidence>
<dbReference type="Pfam" id="PF20866">
    <property type="entry name" value="MdcG_N"/>
    <property type="match status" value="1"/>
</dbReference>
<organism evidence="5 6">
    <name type="scientific">Sphingomonas taxi</name>
    <dbReference type="NCBI Taxonomy" id="1549858"/>
    <lineage>
        <taxon>Bacteria</taxon>
        <taxon>Pseudomonadati</taxon>
        <taxon>Pseudomonadota</taxon>
        <taxon>Alphaproteobacteria</taxon>
        <taxon>Sphingomonadales</taxon>
        <taxon>Sphingomonadaceae</taxon>
        <taxon>Sphingomonas</taxon>
    </lineage>
</organism>
<reference evidence="5 6" key="1">
    <citation type="submission" date="2014-09" db="EMBL/GenBank/DDBJ databases">
        <title>Using Illumina technology Improving SMRT sequencing Genome Assembly by RASTools.</title>
        <authorList>
            <person name="Zhou Y."/>
            <person name="Ma T."/>
            <person name="Liu T."/>
        </authorList>
    </citation>
    <scope>NUCLEOTIDE SEQUENCE [LARGE SCALE GENOMIC DNA]</scope>
    <source>
        <strain evidence="5 6">ATCC 55669</strain>
    </source>
</reference>
<proteinExistence type="predicted"/>
<protein>
    <recommendedName>
        <fullName evidence="7">Malonate decarboxylase holo-[acyl-carrier-protein] synthase</fullName>
    </recommendedName>
</protein>
<dbReference type="Proteomes" id="UP000033200">
    <property type="component" value="Chromosome"/>
</dbReference>
<feature type="domain" description="Phosphoribosyl-dephospho-CoA transferase MdcG C-terminal" evidence="3">
    <location>
        <begin position="85"/>
        <end position="200"/>
    </location>
</feature>
<evidence type="ECO:0000256" key="2">
    <source>
        <dbReference type="ARBA" id="ARBA00022695"/>
    </source>
</evidence>
<dbReference type="HOGENOM" id="CLU_075747_0_1_5"/>
<evidence type="ECO:0008006" key="7">
    <source>
        <dbReference type="Google" id="ProtNLM"/>
    </source>
</evidence>
<sequence length="205" mass="21548">MAELARHMLAYVAPDAWATMIGADEPAALRDWAAAGRPAIVRRTLCDDGDAVPLGVPLPPALGKRRVALRCPPHAILRTAPPPLLRDAAAAAPREWQVTIAALLLCDPAMRCFGSLAWQHLTGLAYLSESSDIDLILACAGAAEADARAAQLAVIAADAPMRVDAELVAADGAAVQWREWRSGAPDVLAKSPDAARLVDRAAVFP</sequence>
<feature type="domain" description="Phosphoribosyl-dephospho-CoA transferase MdcG N-terminal" evidence="4">
    <location>
        <begin position="6"/>
        <end position="82"/>
    </location>
</feature>
<dbReference type="GO" id="GO:0016779">
    <property type="term" value="F:nucleotidyltransferase activity"/>
    <property type="evidence" value="ECO:0007669"/>
    <property type="project" value="UniProtKB-KW"/>
</dbReference>
<accession>A0A097EDZ2</accession>
<dbReference type="RefSeq" id="WP_038660107.1">
    <property type="nucleotide sequence ID" value="NZ_CP009571.1"/>
</dbReference>
<dbReference type="EMBL" id="CP009571">
    <property type="protein sequence ID" value="AIT05803.1"/>
    <property type="molecule type" value="Genomic_DNA"/>
</dbReference>
<dbReference type="InterPro" id="IPR017557">
    <property type="entry name" value="Holo-ACP_synthase"/>
</dbReference>
<dbReference type="InterPro" id="IPR048903">
    <property type="entry name" value="MdcG_N"/>
</dbReference>
<gene>
    <name evidence="5" type="ORF">MC45_04610</name>
</gene>
<dbReference type="InterPro" id="IPR049180">
    <property type="entry name" value="MdcG_C"/>
</dbReference>
<evidence type="ECO:0000259" key="3">
    <source>
        <dbReference type="Pfam" id="PF10620"/>
    </source>
</evidence>
<dbReference type="AlphaFoldDB" id="A0A097EDZ2"/>
<evidence type="ECO:0000259" key="4">
    <source>
        <dbReference type="Pfam" id="PF20866"/>
    </source>
</evidence>
<dbReference type="NCBIfam" id="TIGR03135">
    <property type="entry name" value="malonate_mdcG"/>
    <property type="match status" value="1"/>
</dbReference>
<name>A0A097EDZ2_9SPHN</name>